<dbReference type="EMBL" id="PEYO01000017">
    <property type="protein sequence ID" value="PIU03500.1"/>
    <property type="molecule type" value="Genomic_DNA"/>
</dbReference>
<name>A0A2M6XCW1_9BACT</name>
<feature type="transmembrane region" description="Helical" evidence="1">
    <location>
        <begin position="250"/>
        <end position="270"/>
    </location>
</feature>
<dbReference type="AlphaFoldDB" id="A0A2M6XCW1"/>
<evidence type="ECO:0008006" key="4">
    <source>
        <dbReference type="Google" id="ProtNLM"/>
    </source>
</evidence>
<dbReference type="SUPFAM" id="SSF101898">
    <property type="entry name" value="NHL repeat"/>
    <property type="match status" value="1"/>
</dbReference>
<keyword evidence="1" id="KW-0812">Transmembrane</keyword>
<accession>A0A2M6XCW1</accession>
<reference evidence="3" key="1">
    <citation type="submission" date="2017-09" db="EMBL/GenBank/DDBJ databases">
        <title>Depth-based differentiation of microbial function through sediment-hosted aquifers and enrichment of novel symbionts in the deep terrestrial subsurface.</title>
        <authorList>
            <person name="Probst A.J."/>
            <person name="Ladd B."/>
            <person name="Jarett J.K."/>
            <person name="Geller-Mcgrath D.E."/>
            <person name="Sieber C.M.K."/>
            <person name="Emerson J.B."/>
            <person name="Anantharaman K."/>
            <person name="Thomas B.C."/>
            <person name="Malmstrom R."/>
            <person name="Stieglmeier M."/>
            <person name="Klingl A."/>
            <person name="Woyke T."/>
            <person name="Ryan C.M."/>
            <person name="Banfield J.F."/>
        </authorList>
    </citation>
    <scope>NUCLEOTIDE SEQUENCE [LARGE SCALE GENOMIC DNA]</scope>
</reference>
<comment type="caution">
    <text evidence="2">The sequence shown here is derived from an EMBL/GenBank/DDBJ whole genome shotgun (WGS) entry which is preliminary data.</text>
</comment>
<evidence type="ECO:0000313" key="2">
    <source>
        <dbReference type="EMBL" id="PIU03500.1"/>
    </source>
</evidence>
<dbReference type="InterPro" id="IPR011042">
    <property type="entry name" value="6-blade_b-propeller_TolB-like"/>
</dbReference>
<evidence type="ECO:0000313" key="3">
    <source>
        <dbReference type="Proteomes" id="UP000228996"/>
    </source>
</evidence>
<keyword evidence="1" id="KW-0472">Membrane</keyword>
<evidence type="ECO:0000256" key="1">
    <source>
        <dbReference type="SAM" id="Phobius"/>
    </source>
</evidence>
<proteinExistence type="predicted"/>
<keyword evidence="1" id="KW-1133">Transmembrane helix</keyword>
<sequence length="610" mass="67163">MKNFTVRISKLVGPPTVSSWSQIHDFFPDDLEKKQKRGIFLAVLTFSGVEQGIDAVSYGREILSRIHEEYYGEIETSAMEKLVTSVKKVAAEFDGSEHHLEIIAGALVENALYLAISGLGEVLVKRNGQLQKILVGTSEKTESASGFVLPGDLVVFGTEALAKNLADGVLKAALDNETPEEITEVLAPLTIGKEENAQIACLVFRVSEIPESVSEPPPAKKAKFKISVPKINLRRFTIKVSSESTKGRRIAFSIALVLIVLLLTSVFFGITKRGQTEKTKIYTDLSVQIDQKINDGQALVTLNPSKAKELFLSAQQQLDQLKNLKINIPETQQLTAKVEDALGLVVKEYSLSEAPLFFDLGLIKDKASGNQLFLLGKKLVVFDKAANNIYTIDIDQKSAKIAAGKDLPVNSRLIAGDSNFVFTLGDEGIFKTDLSNQTTSQMIKTDSEWGQIKALGDFGGNLYLFDPLKKSIWRYQSLETGFSTKQTWFKSTTLPDFAGAVSMAVDGSIWLLDQNGKIYKFTGGVQESFSLKGLDKPLLLPAVIYTDSDQTNVYILDKGNNRILVSSKSGDYQGQYIWEGLSGITDFVVTETDKKIFLLQENKILTIELK</sequence>
<dbReference type="Proteomes" id="UP000228996">
    <property type="component" value="Unassembled WGS sequence"/>
</dbReference>
<gene>
    <name evidence="2" type="ORF">COT44_03580</name>
</gene>
<protein>
    <recommendedName>
        <fullName evidence="4">PPM-type phosphatase domain-containing protein</fullName>
    </recommendedName>
</protein>
<dbReference type="Gene3D" id="2.120.10.30">
    <property type="entry name" value="TolB, C-terminal domain"/>
    <property type="match status" value="1"/>
</dbReference>
<organism evidence="2 3">
    <name type="scientific">Candidatus Shapirobacteria bacterium CG08_land_8_20_14_0_20_39_18</name>
    <dbReference type="NCBI Taxonomy" id="1974883"/>
    <lineage>
        <taxon>Bacteria</taxon>
        <taxon>Candidatus Shapironibacteriota</taxon>
    </lineage>
</organism>